<keyword evidence="9" id="KW-0645">Protease</keyword>
<evidence type="ECO:0000256" key="3">
    <source>
        <dbReference type="ARBA" id="ARBA00022692"/>
    </source>
</evidence>
<reference evidence="9 12" key="1">
    <citation type="submission" date="2021-06" db="EMBL/GenBank/DDBJ databases">
        <title>Collection of gut derived symbiotic bacterial strains cultured from healthy donors.</title>
        <authorList>
            <person name="Lin H."/>
            <person name="Littmann E."/>
            <person name="Pamer E.G."/>
        </authorList>
    </citation>
    <scope>NUCLEOTIDE SEQUENCE</scope>
    <source>
        <strain evidence="10 12">MSK.21.70</strain>
        <strain evidence="9">MSK.21.82</strain>
    </source>
</reference>
<gene>
    <name evidence="9" type="ORF">KSV97_05265</name>
    <name evidence="10" type="ORF">KSW06_06625</name>
</gene>
<comment type="similarity">
    <text evidence="2">Belongs to the peptidase S54 family.</text>
</comment>
<evidence type="ECO:0000313" key="10">
    <source>
        <dbReference type="EMBL" id="MBV3392928.1"/>
    </source>
</evidence>
<evidence type="ECO:0000313" key="11">
    <source>
        <dbReference type="Proteomes" id="UP001196408"/>
    </source>
</evidence>
<sequence>MITYIFMAICIAVFVYINYFSKDNKTSEAMHLGALYTPYVKNRGEYWRFITSAFIHTEFLHLFMNMYCIFYLGRLFETILGPVRYLILVLVSIVMSSLATYYYSFRDSSVDNSITIGASGLFYGFLGAIIGLGLFKGGAFFDLLRGYLPCIAINLAFTLMNSRISKTGHVGGLVGGYLTMYIMYLLKVI</sequence>
<dbReference type="PANTHER" id="PTHR43731:SF14">
    <property type="entry name" value="PRESENILIN-ASSOCIATED RHOMBOID-LIKE PROTEIN, MITOCHONDRIAL"/>
    <property type="match status" value="1"/>
</dbReference>
<feature type="transmembrane region" description="Helical" evidence="7">
    <location>
        <begin position="85"/>
        <end position="104"/>
    </location>
</feature>
<comment type="subcellular location">
    <subcellularLocation>
        <location evidence="1">Membrane</location>
        <topology evidence="1">Multi-pass membrane protein</topology>
    </subcellularLocation>
</comment>
<dbReference type="EMBL" id="JAHOEL010000035">
    <property type="protein sequence ID" value="MBV3392928.1"/>
    <property type="molecule type" value="Genomic_DNA"/>
</dbReference>
<evidence type="ECO:0000256" key="6">
    <source>
        <dbReference type="ARBA" id="ARBA00023136"/>
    </source>
</evidence>
<evidence type="ECO:0000313" key="9">
    <source>
        <dbReference type="EMBL" id="MBV3382648.1"/>
    </source>
</evidence>
<evidence type="ECO:0000313" key="12">
    <source>
        <dbReference type="Proteomes" id="UP001197492"/>
    </source>
</evidence>
<evidence type="ECO:0000259" key="8">
    <source>
        <dbReference type="Pfam" id="PF01694"/>
    </source>
</evidence>
<dbReference type="RefSeq" id="WP_215656883.1">
    <property type="nucleotide sequence ID" value="NZ_DAWCKN010000079.1"/>
</dbReference>
<dbReference type="InterPro" id="IPR022764">
    <property type="entry name" value="Peptidase_S54_rhomboid_dom"/>
</dbReference>
<evidence type="ECO:0000256" key="4">
    <source>
        <dbReference type="ARBA" id="ARBA00022801"/>
    </source>
</evidence>
<dbReference type="Pfam" id="PF01694">
    <property type="entry name" value="Rhomboid"/>
    <property type="match status" value="1"/>
</dbReference>
<dbReference type="Proteomes" id="UP001196408">
    <property type="component" value="Unassembled WGS sequence"/>
</dbReference>
<keyword evidence="5 7" id="KW-1133">Transmembrane helix</keyword>
<keyword evidence="12" id="KW-1185">Reference proteome</keyword>
<feature type="transmembrane region" description="Helical" evidence="7">
    <location>
        <begin position="170"/>
        <end position="186"/>
    </location>
</feature>
<evidence type="ECO:0000256" key="5">
    <source>
        <dbReference type="ARBA" id="ARBA00022989"/>
    </source>
</evidence>
<evidence type="ECO:0000256" key="7">
    <source>
        <dbReference type="SAM" id="Phobius"/>
    </source>
</evidence>
<keyword evidence="6 7" id="KW-0472">Membrane</keyword>
<protein>
    <submittedName>
        <fullName evidence="9">Rhomboid family intramembrane serine protease</fullName>
    </submittedName>
</protein>
<feature type="transmembrane region" description="Helical" evidence="7">
    <location>
        <begin position="5"/>
        <end position="21"/>
    </location>
</feature>
<dbReference type="PANTHER" id="PTHR43731">
    <property type="entry name" value="RHOMBOID PROTEASE"/>
    <property type="match status" value="1"/>
</dbReference>
<organism evidence="9 11">
    <name type="scientific">Catenibacterium mitsuokai</name>
    <dbReference type="NCBI Taxonomy" id="100886"/>
    <lineage>
        <taxon>Bacteria</taxon>
        <taxon>Bacillati</taxon>
        <taxon>Bacillota</taxon>
        <taxon>Erysipelotrichia</taxon>
        <taxon>Erysipelotrichales</taxon>
        <taxon>Coprobacillaceae</taxon>
        <taxon>Catenibacterium</taxon>
    </lineage>
</organism>
<dbReference type="Gene3D" id="1.20.1540.10">
    <property type="entry name" value="Rhomboid-like"/>
    <property type="match status" value="1"/>
</dbReference>
<accession>A0AAW4N0E2</accession>
<dbReference type="GO" id="GO:0016020">
    <property type="term" value="C:membrane"/>
    <property type="evidence" value="ECO:0007669"/>
    <property type="project" value="UniProtKB-SubCell"/>
</dbReference>
<dbReference type="SUPFAM" id="SSF144091">
    <property type="entry name" value="Rhomboid-like"/>
    <property type="match status" value="1"/>
</dbReference>
<feature type="transmembrane region" description="Helical" evidence="7">
    <location>
        <begin position="46"/>
        <end position="73"/>
    </location>
</feature>
<proteinExistence type="inferred from homology"/>
<keyword evidence="3 7" id="KW-0812">Transmembrane</keyword>
<dbReference type="GeneID" id="301323979"/>
<dbReference type="InterPro" id="IPR050925">
    <property type="entry name" value="Rhomboid_protease_S54"/>
</dbReference>
<comment type="caution">
    <text evidence="9">The sequence shown here is derived from an EMBL/GenBank/DDBJ whole genome shotgun (WGS) entry which is preliminary data.</text>
</comment>
<dbReference type="GO" id="GO:0004252">
    <property type="term" value="F:serine-type endopeptidase activity"/>
    <property type="evidence" value="ECO:0007669"/>
    <property type="project" value="InterPro"/>
</dbReference>
<dbReference type="GO" id="GO:0006508">
    <property type="term" value="P:proteolysis"/>
    <property type="evidence" value="ECO:0007669"/>
    <property type="project" value="UniProtKB-KW"/>
</dbReference>
<name>A0AAW4N0E2_9FIRM</name>
<dbReference type="InterPro" id="IPR035952">
    <property type="entry name" value="Rhomboid-like_sf"/>
</dbReference>
<evidence type="ECO:0000256" key="2">
    <source>
        <dbReference type="ARBA" id="ARBA00009045"/>
    </source>
</evidence>
<keyword evidence="4" id="KW-0378">Hydrolase</keyword>
<feature type="transmembrane region" description="Helical" evidence="7">
    <location>
        <begin position="116"/>
        <end position="135"/>
    </location>
</feature>
<dbReference type="AlphaFoldDB" id="A0AAW4N0E2"/>
<dbReference type="Proteomes" id="UP001197492">
    <property type="component" value="Unassembled WGS sequence"/>
</dbReference>
<evidence type="ECO:0000256" key="1">
    <source>
        <dbReference type="ARBA" id="ARBA00004141"/>
    </source>
</evidence>
<feature type="domain" description="Peptidase S54 rhomboid" evidence="8">
    <location>
        <begin position="44"/>
        <end position="184"/>
    </location>
</feature>
<dbReference type="EMBL" id="JAHOEF010000025">
    <property type="protein sequence ID" value="MBV3382648.1"/>
    <property type="molecule type" value="Genomic_DNA"/>
</dbReference>